<dbReference type="GO" id="GO:0047034">
    <property type="term" value="F:15-hydroxyicosatetraenoate dehydrogenase activity"/>
    <property type="evidence" value="ECO:0007669"/>
    <property type="project" value="UniProtKB-EC"/>
</dbReference>
<comment type="catalytic activity">
    <reaction evidence="16">
        <text>lipoxin A4 + NAD(+) = 15-oxo-(5S,6R)-dihydroxy-(7E,9E,11Z,13E)-eicosatetraenoate + NADH + H(+)</text>
        <dbReference type="Rhea" id="RHEA:41572"/>
        <dbReference type="ChEBI" id="CHEBI:15378"/>
        <dbReference type="ChEBI" id="CHEBI:57540"/>
        <dbReference type="ChEBI" id="CHEBI:57945"/>
        <dbReference type="ChEBI" id="CHEBI:67026"/>
        <dbReference type="ChEBI" id="CHEBI:78311"/>
    </reaction>
    <physiologicalReaction direction="left-to-right" evidence="16">
        <dbReference type="Rhea" id="RHEA:41573"/>
    </physiologicalReaction>
</comment>
<evidence type="ECO:0000256" key="16">
    <source>
        <dbReference type="ARBA" id="ARBA00048535"/>
    </source>
</evidence>
<evidence type="ECO:0000256" key="12">
    <source>
        <dbReference type="ARBA" id="ARBA00048140"/>
    </source>
</evidence>
<evidence type="ECO:0000313" key="22">
    <source>
        <dbReference type="EMBL" id="KAJ8042929.1"/>
    </source>
</evidence>
<dbReference type="PANTHER" id="PTHR44229">
    <property type="entry name" value="15-HYDROXYPROSTAGLANDIN DEHYDROGENASE [NAD(+)]"/>
    <property type="match status" value="1"/>
</dbReference>
<dbReference type="PANTHER" id="PTHR44229:SF4">
    <property type="entry name" value="15-HYDROXYPROSTAGLANDIN DEHYDROGENASE [NAD(+)]"/>
    <property type="match status" value="1"/>
</dbReference>
<dbReference type="GO" id="GO:0016404">
    <property type="term" value="F:15-hydroxyprostaglandin dehydrogenase (NAD+) activity"/>
    <property type="evidence" value="ECO:0007669"/>
    <property type="project" value="UniProtKB-EC"/>
</dbReference>
<evidence type="ECO:0000256" key="17">
    <source>
        <dbReference type="ARBA" id="ARBA00048611"/>
    </source>
</evidence>
<dbReference type="GO" id="GO:0005737">
    <property type="term" value="C:cytoplasm"/>
    <property type="evidence" value="ECO:0007669"/>
    <property type="project" value="TreeGrafter"/>
</dbReference>
<protein>
    <recommendedName>
        <fullName evidence="5">15-hydroxyprostaglandin dehydrogenase [NAD(+)]</fullName>
        <ecNumber evidence="3">1.1.1.141</ecNumber>
        <ecNumber evidence="4">1.1.1.232</ecNumber>
    </recommendedName>
    <alternativeName>
        <fullName evidence="7">Eicosanoid/docosanoid dehydrogenase [NAD(+)]</fullName>
    </alternativeName>
    <alternativeName>
        <fullName evidence="6">Prostaglandin dehydrogenase 1</fullName>
    </alternativeName>
</protein>
<comment type="catalytic activity">
    <reaction evidence="12">
        <text>15-oxo-(5S,6R)-dihydroxy-(7E,9E,11Z)-eicosatrienoate + NADH + H(+) = (5S,6R,15S)-trihydroxy-(7E,9E,11Z)-eicosatrienoate + NAD(+)</text>
        <dbReference type="Rhea" id="RHEA:41596"/>
        <dbReference type="ChEBI" id="CHEBI:15378"/>
        <dbReference type="ChEBI" id="CHEBI:57540"/>
        <dbReference type="ChEBI" id="CHEBI:57945"/>
        <dbReference type="ChEBI" id="CHEBI:78325"/>
        <dbReference type="ChEBI" id="CHEBI:78329"/>
    </reaction>
    <physiologicalReaction direction="left-to-right" evidence="12">
        <dbReference type="Rhea" id="RHEA:41597"/>
    </physiologicalReaction>
</comment>
<comment type="catalytic activity">
    <reaction evidence="20">
        <text>(15S)-hydroxy-(5Z,8Z,11Z,13E)-eicosatetraenoate + NAD(+) = 15-oxo-(5Z,8Z,11Z,13E)-eicosatetraenoate + NADH + H(+)</text>
        <dbReference type="Rhea" id="RHEA:23260"/>
        <dbReference type="ChEBI" id="CHEBI:15378"/>
        <dbReference type="ChEBI" id="CHEBI:57409"/>
        <dbReference type="ChEBI" id="CHEBI:57410"/>
        <dbReference type="ChEBI" id="CHEBI:57540"/>
        <dbReference type="ChEBI" id="CHEBI:57945"/>
        <dbReference type="EC" id="1.1.1.232"/>
    </reaction>
    <physiologicalReaction direction="left-to-right" evidence="20">
        <dbReference type="Rhea" id="RHEA:23261"/>
    </physiologicalReaction>
</comment>
<evidence type="ECO:0000256" key="5">
    <source>
        <dbReference type="ARBA" id="ARBA00040276"/>
    </source>
</evidence>
<comment type="catalytic activity">
    <reaction evidence="9">
        <text>prostaglandin E1 + NAD(+) = 15-oxoprostaglandin E1 + NADH + H(+)</text>
        <dbReference type="Rhea" id="RHEA:16477"/>
        <dbReference type="ChEBI" id="CHEBI:15378"/>
        <dbReference type="ChEBI" id="CHEBI:57397"/>
        <dbReference type="ChEBI" id="CHEBI:57401"/>
        <dbReference type="ChEBI" id="CHEBI:57540"/>
        <dbReference type="ChEBI" id="CHEBI:57945"/>
    </reaction>
    <physiologicalReaction direction="left-to-right" evidence="9">
        <dbReference type="Rhea" id="RHEA:16478"/>
    </physiologicalReaction>
</comment>
<comment type="caution">
    <text evidence="22">The sequence shown here is derived from an EMBL/GenBank/DDBJ whole genome shotgun (WGS) entry which is preliminary data.</text>
</comment>
<keyword evidence="23" id="KW-1185">Reference proteome</keyword>
<evidence type="ECO:0000256" key="2">
    <source>
        <dbReference type="ARBA" id="ARBA00023002"/>
    </source>
</evidence>
<gene>
    <name evidence="22" type="ORF">HOLleu_09816</name>
</gene>
<dbReference type="EMBL" id="JAIZAY010000004">
    <property type="protein sequence ID" value="KAJ8042929.1"/>
    <property type="molecule type" value="Genomic_DNA"/>
</dbReference>
<dbReference type="SUPFAM" id="SSF51735">
    <property type="entry name" value="NAD(P)-binding Rossmann-fold domains"/>
    <property type="match status" value="1"/>
</dbReference>
<proteinExistence type="inferred from homology"/>
<comment type="catalytic activity">
    <reaction evidence="17">
        <text>prostaglandin A1 + NAD(+) = 15-oxo-prostaglandin A1 + NADH + H(+)</text>
        <dbReference type="Rhea" id="RHEA:41263"/>
        <dbReference type="ChEBI" id="CHEBI:15378"/>
        <dbReference type="ChEBI" id="CHEBI:57398"/>
        <dbReference type="ChEBI" id="CHEBI:57540"/>
        <dbReference type="ChEBI" id="CHEBI:57945"/>
        <dbReference type="ChEBI" id="CHEBI:85072"/>
    </reaction>
    <physiologicalReaction direction="left-to-right" evidence="17">
        <dbReference type="Rhea" id="RHEA:41264"/>
    </physiologicalReaction>
</comment>
<keyword evidence="2" id="KW-0560">Oxidoreductase</keyword>
<dbReference type="EC" id="1.1.1.232" evidence="4"/>
<comment type="catalytic activity">
    <reaction evidence="10">
        <text>resolvin D1 + NAD(+) = 8-oxoresolvin D1 + NADH + H(+)</text>
        <dbReference type="Rhea" id="RHEA:50124"/>
        <dbReference type="ChEBI" id="CHEBI:15378"/>
        <dbReference type="ChEBI" id="CHEBI:57540"/>
        <dbReference type="ChEBI" id="CHEBI:57945"/>
        <dbReference type="ChEBI" id="CHEBI:132079"/>
        <dbReference type="ChEBI" id="CHEBI:132080"/>
    </reaction>
    <physiologicalReaction direction="left-to-right" evidence="10">
        <dbReference type="Rhea" id="RHEA:50125"/>
    </physiologicalReaction>
</comment>
<evidence type="ECO:0000256" key="18">
    <source>
        <dbReference type="ARBA" id="ARBA00048739"/>
    </source>
</evidence>
<comment type="catalytic activity">
    <reaction evidence="13">
        <text>(11R)-hydroxy-(5Z,8Z,12E,14Z)-eicosatetraenoate + NAD(+) = 11-oxo-(5Z,8Z,12E,14Z)-eicosatetraenoate + NADH + H(+)</text>
        <dbReference type="Rhea" id="RHEA:48640"/>
        <dbReference type="ChEBI" id="CHEBI:15378"/>
        <dbReference type="ChEBI" id="CHEBI:57540"/>
        <dbReference type="ChEBI" id="CHEBI:57945"/>
        <dbReference type="ChEBI" id="CHEBI:78836"/>
        <dbReference type="ChEBI" id="CHEBI:90697"/>
    </reaction>
    <physiologicalReaction direction="left-to-right" evidence="13">
        <dbReference type="Rhea" id="RHEA:48641"/>
    </physiologicalReaction>
</comment>
<evidence type="ECO:0000256" key="4">
    <source>
        <dbReference type="ARBA" id="ARBA00039060"/>
    </source>
</evidence>
<comment type="catalytic activity">
    <reaction evidence="15">
        <text>resolvin D2 + NAD(+) = 7-oxoresolvin D2 + NADH + H(+)</text>
        <dbReference type="Rhea" id="RHEA:53584"/>
        <dbReference type="ChEBI" id="CHEBI:15378"/>
        <dbReference type="ChEBI" id="CHEBI:57540"/>
        <dbReference type="ChEBI" id="CHEBI:57945"/>
        <dbReference type="ChEBI" id="CHEBI:133367"/>
        <dbReference type="ChEBI" id="CHEBI:137497"/>
    </reaction>
    <physiologicalReaction direction="left-to-right" evidence="15">
        <dbReference type="Rhea" id="RHEA:53585"/>
    </physiologicalReaction>
</comment>
<name>A0A9Q1HE55_HOLLE</name>
<dbReference type="EC" id="1.1.1.141" evidence="3"/>
<accession>A0A9Q1HE55</accession>
<evidence type="ECO:0000256" key="13">
    <source>
        <dbReference type="ARBA" id="ARBA00048144"/>
    </source>
</evidence>
<organism evidence="22 23">
    <name type="scientific">Holothuria leucospilota</name>
    <name type="common">Black long sea cucumber</name>
    <name type="synonym">Mertensiothuria leucospilota</name>
    <dbReference type="NCBI Taxonomy" id="206669"/>
    <lineage>
        <taxon>Eukaryota</taxon>
        <taxon>Metazoa</taxon>
        <taxon>Echinodermata</taxon>
        <taxon>Eleutherozoa</taxon>
        <taxon>Echinozoa</taxon>
        <taxon>Holothuroidea</taxon>
        <taxon>Aspidochirotacea</taxon>
        <taxon>Aspidochirotida</taxon>
        <taxon>Holothuriidae</taxon>
        <taxon>Holothuria</taxon>
    </lineage>
</organism>
<comment type="similarity">
    <text evidence="1">Belongs to the short-chain dehydrogenases/reductases (SDR) family.</text>
</comment>
<evidence type="ECO:0000256" key="21">
    <source>
        <dbReference type="ARBA" id="ARBA00049188"/>
    </source>
</evidence>
<comment type="catalytic activity">
    <reaction evidence="18">
        <text>prostaglandin E2 + NAD(+) = 15-oxoprostaglandin E2 + NADH + H(+)</text>
        <dbReference type="Rhea" id="RHEA:11876"/>
        <dbReference type="ChEBI" id="CHEBI:15378"/>
        <dbReference type="ChEBI" id="CHEBI:57400"/>
        <dbReference type="ChEBI" id="CHEBI:57540"/>
        <dbReference type="ChEBI" id="CHEBI:57945"/>
        <dbReference type="ChEBI" id="CHEBI:606564"/>
        <dbReference type="EC" id="1.1.1.141"/>
    </reaction>
    <physiologicalReaction direction="left-to-right" evidence="18">
        <dbReference type="Rhea" id="RHEA:11877"/>
    </physiologicalReaction>
</comment>
<evidence type="ECO:0000256" key="11">
    <source>
        <dbReference type="ARBA" id="ARBA00048008"/>
    </source>
</evidence>
<comment type="catalytic activity">
    <reaction evidence="11">
        <text>14-hydroxy-(4Z,7Z,10Z,12E,16Z,19Z)-docosahexaenoate + NAD(+) = 14-oxo-(4Z,7Z,10Z,12E,16Z,19Z)-docosahexaenoate + NADH + H(+)</text>
        <dbReference type="Rhea" id="RHEA:48952"/>
        <dbReference type="ChEBI" id="CHEBI:15378"/>
        <dbReference type="ChEBI" id="CHEBI:57540"/>
        <dbReference type="ChEBI" id="CHEBI:57945"/>
        <dbReference type="ChEBI" id="CHEBI:90866"/>
        <dbReference type="ChEBI" id="CHEBI:90867"/>
    </reaction>
    <physiologicalReaction direction="left-to-right" evidence="11">
        <dbReference type="Rhea" id="RHEA:48953"/>
    </physiologicalReaction>
</comment>
<evidence type="ECO:0000256" key="19">
    <source>
        <dbReference type="ARBA" id="ARBA00048921"/>
    </source>
</evidence>
<evidence type="ECO:0000256" key="15">
    <source>
        <dbReference type="ARBA" id="ARBA00048393"/>
    </source>
</evidence>
<evidence type="ECO:0000256" key="20">
    <source>
        <dbReference type="ARBA" id="ARBA00049151"/>
    </source>
</evidence>
<dbReference type="Proteomes" id="UP001152320">
    <property type="component" value="Chromosome 4"/>
</dbReference>
<comment type="catalytic activity">
    <reaction evidence="14">
        <text>resolvin D1 + NAD(+) = 17-oxoresolvin D1 + NADH + H(+)</text>
        <dbReference type="Rhea" id="RHEA:50128"/>
        <dbReference type="ChEBI" id="CHEBI:15378"/>
        <dbReference type="ChEBI" id="CHEBI:57540"/>
        <dbReference type="ChEBI" id="CHEBI:57945"/>
        <dbReference type="ChEBI" id="CHEBI:132079"/>
        <dbReference type="ChEBI" id="CHEBI:132081"/>
    </reaction>
    <physiologicalReaction direction="left-to-right" evidence="14">
        <dbReference type="Rhea" id="RHEA:50129"/>
    </physiologicalReaction>
</comment>
<comment type="catalytic activity">
    <reaction evidence="21">
        <text>resolvin E1 + NAD(+) = 18-oxo-resolvin E1 + NADH + H(+)</text>
        <dbReference type="Rhea" id="RHEA:49244"/>
        <dbReference type="ChEBI" id="CHEBI:15378"/>
        <dbReference type="ChEBI" id="CHEBI:57540"/>
        <dbReference type="ChEBI" id="CHEBI:57945"/>
        <dbReference type="ChEBI" id="CHEBI:91000"/>
        <dbReference type="ChEBI" id="CHEBI:91001"/>
    </reaction>
    <physiologicalReaction direction="left-to-right" evidence="21">
        <dbReference type="Rhea" id="RHEA:49245"/>
    </physiologicalReaction>
</comment>
<dbReference type="Gene3D" id="3.40.50.720">
    <property type="entry name" value="NAD(P)-binding Rossmann-like Domain"/>
    <property type="match status" value="1"/>
</dbReference>
<dbReference type="OrthoDB" id="417891at2759"/>
<evidence type="ECO:0000256" key="10">
    <source>
        <dbReference type="ARBA" id="ARBA00047672"/>
    </source>
</evidence>
<evidence type="ECO:0000256" key="8">
    <source>
        <dbReference type="ARBA" id="ARBA00045705"/>
    </source>
</evidence>
<dbReference type="InterPro" id="IPR002347">
    <property type="entry name" value="SDR_fam"/>
</dbReference>
<comment type="function">
    <text evidence="8">Catalyzes the NAD-dependent dehydrogenation (oxidation) of a broad array of hydroxylated polyunsaturated fatty acids (mainly eicosanoids and docosanoids, including prostaglandins, lipoxins and resolvins), yielding their corresponding keto (oxo) metabolites. Decreases the levels of the pro-proliferative prostaglandins such as prostaglandin E2 (whose activity is increased in cancer because of an increase in the expression of cyclooxygenase 2) and generates oxo-fatty acid products that can profoundly influence cell function by abrogating pro-inflammatory cytokine expression. Converts resolvins E1, D1 and D2 to their oxo products, which represents a mode of resolvin inactivation. Resolvin E1 plays important roles during the resolution phase of acute inflammation, while resolvins D1 and D2 have a unique role in obesity-induced adipose inflammation.</text>
</comment>
<evidence type="ECO:0000256" key="1">
    <source>
        <dbReference type="ARBA" id="ARBA00006484"/>
    </source>
</evidence>
<evidence type="ECO:0000256" key="7">
    <source>
        <dbReference type="ARBA" id="ARBA00042026"/>
    </source>
</evidence>
<evidence type="ECO:0000313" key="23">
    <source>
        <dbReference type="Proteomes" id="UP001152320"/>
    </source>
</evidence>
<comment type="catalytic activity">
    <reaction evidence="19">
        <text>resolvin D2 + NAD(+) = 16-oxoresolvin D2 + NADH + H(+)</text>
        <dbReference type="Rhea" id="RHEA:53588"/>
        <dbReference type="ChEBI" id="CHEBI:15378"/>
        <dbReference type="ChEBI" id="CHEBI:57540"/>
        <dbReference type="ChEBI" id="CHEBI:57945"/>
        <dbReference type="ChEBI" id="CHEBI:133367"/>
        <dbReference type="ChEBI" id="CHEBI:137498"/>
    </reaction>
    <physiologicalReaction direction="left-to-right" evidence="19">
        <dbReference type="Rhea" id="RHEA:53589"/>
    </physiologicalReaction>
</comment>
<dbReference type="AlphaFoldDB" id="A0A9Q1HE55"/>
<evidence type="ECO:0000256" key="3">
    <source>
        <dbReference type="ARBA" id="ARBA00038968"/>
    </source>
</evidence>
<sequence length="193" mass="21164">MKIEGTVAIVTGAAQGIGKAVTDRLLKHGARMLTRDGKAAEEEFTQKYGPDRVGFIWCDVAYLETLTDAFDETYKKHKRLDIVVNNAGIQDESQWGTLVMVNYEGDTAFTNGGMRVADVCPGYVDTALGNSGNLLLPPDNQPKPVPMESVVDAYIQIVEDDSMNGVVITATPTGNNEYHFKSNEEIDKELNLF</sequence>
<dbReference type="PRINTS" id="PR00081">
    <property type="entry name" value="GDHRDH"/>
</dbReference>
<dbReference type="Pfam" id="PF00106">
    <property type="entry name" value="adh_short"/>
    <property type="match status" value="1"/>
</dbReference>
<dbReference type="InterPro" id="IPR036291">
    <property type="entry name" value="NAD(P)-bd_dom_sf"/>
</dbReference>
<evidence type="ECO:0000256" key="9">
    <source>
        <dbReference type="ARBA" id="ARBA00047325"/>
    </source>
</evidence>
<evidence type="ECO:0000256" key="6">
    <source>
        <dbReference type="ARBA" id="ARBA00041812"/>
    </source>
</evidence>
<evidence type="ECO:0000256" key="14">
    <source>
        <dbReference type="ARBA" id="ARBA00048170"/>
    </source>
</evidence>
<reference evidence="22" key="1">
    <citation type="submission" date="2021-10" db="EMBL/GenBank/DDBJ databases">
        <title>Tropical sea cucumber genome reveals ecological adaptation and Cuvierian tubules defense mechanism.</title>
        <authorList>
            <person name="Chen T."/>
        </authorList>
    </citation>
    <scope>NUCLEOTIDE SEQUENCE</scope>
    <source>
        <strain evidence="22">Nanhai2018</strain>
        <tissue evidence="22">Muscle</tissue>
    </source>
</reference>